<dbReference type="GO" id="GO:0000166">
    <property type="term" value="F:nucleotide binding"/>
    <property type="evidence" value="ECO:0007669"/>
    <property type="project" value="UniProtKB-UniRule"/>
</dbReference>
<dbReference type="InterPro" id="IPR001093">
    <property type="entry name" value="IMP_DH_GMPRt"/>
</dbReference>
<evidence type="ECO:0000256" key="12">
    <source>
        <dbReference type="ARBA" id="ARBA00048028"/>
    </source>
</evidence>
<dbReference type="HAMAP" id="MF_01964">
    <property type="entry name" value="IMPDH"/>
    <property type="match status" value="1"/>
</dbReference>
<dbReference type="EC" id="1.1.1.205" evidence="13 20"/>
<name>A0A7Z7FE05_9BURK</name>
<dbReference type="EMBL" id="FNDI01000001">
    <property type="protein sequence ID" value="SDG90516.1"/>
    <property type="molecule type" value="Genomic_DNA"/>
</dbReference>
<evidence type="ECO:0000256" key="4">
    <source>
        <dbReference type="ARBA" id="ARBA00022723"/>
    </source>
</evidence>
<comment type="similarity">
    <text evidence="2 13 19">Belongs to the IMPDH/GMPR family.</text>
</comment>
<feature type="domain" description="CBS" evidence="21">
    <location>
        <begin position="151"/>
        <end position="212"/>
    </location>
</feature>
<evidence type="ECO:0000256" key="7">
    <source>
        <dbReference type="ARBA" id="ARBA00022755"/>
    </source>
</evidence>
<evidence type="ECO:0000256" key="16">
    <source>
        <dbReference type="PIRSR" id="PIRSR000130-3"/>
    </source>
</evidence>
<dbReference type="SMART" id="SM00116">
    <property type="entry name" value="CBS"/>
    <property type="match status" value="2"/>
</dbReference>
<feature type="binding site" evidence="13 15">
    <location>
        <position position="301"/>
    </location>
    <ligand>
        <name>IMP</name>
        <dbReference type="ChEBI" id="CHEBI:58053"/>
    </ligand>
</feature>
<comment type="catalytic activity">
    <reaction evidence="12 13 20">
        <text>IMP + NAD(+) + H2O = XMP + NADH + H(+)</text>
        <dbReference type="Rhea" id="RHEA:11708"/>
        <dbReference type="ChEBI" id="CHEBI:15377"/>
        <dbReference type="ChEBI" id="CHEBI:15378"/>
        <dbReference type="ChEBI" id="CHEBI:57464"/>
        <dbReference type="ChEBI" id="CHEBI:57540"/>
        <dbReference type="ChEBI" id="CHEBI:57945"/>
        <dbReference type="ChEBI" id="CHEBI:58053"/>
        <dbReference type="EC" id="1.1.1.205"/>
    </reaction>
</comment>
<dbReference type="GO" id="GO:0003938">
    <property type="term" value="F:IMP dehydrogenase activity"/>
    <property type="evidence" value="ECO:0007669"/>
    <property type="project" value="UniProtKB-UniRule"/>
</dbReference>
<evidence type="ECO:0000256" key="8">
    <source>
        <dbReference type="ARBA" id="ARBA00022958"/>
    </source>
</evidence>
<dbReference type="GO" id="GO:0006183">
    <property type="term" value="P:GTP biosynthetic process"/>
    <property type="evidence" value="ECO:0007669"/>
    <property type="project" value="TreeGrafter"/>
</dbReference>
<evidence type="ECO:0000256" key="3">
    <source>
        <dbReference type="ARBA" id="ARBA00011881"/>
    </source>
</evidence>
<dbReference type="Pfam" id="PF00478">
    <property type="entry name" value="IMPDH"/>
    <property type="match status" value="1"/>
</dbReference>
<feature type="binding site" evidence="13">
    <location>
        <position position="470"/>
    </location>
    <ligand>
        <name>K(+)</name>
        <dbReference type="ChEBI" id="CHEBI:29103"/>
        <note>ligand shared between two tetrameric partners</note>
    </ligand>
</feature>
<comment type="subunit">
    <text evidence="3 13">Homotetramer.</text>
</comment>
<evidence type="ECO:0000259" key="21">
    <source>
        <dbReference type="PROSITE" id="PS51371"/>
    </source>
</evidence>
<protein>
    <recommendedName>
        <fullName evidence="13 20">Inosine-5'-monophosphate dehydrogenase</fullName>
        <shortName evidence="13">IMP dehydrogenase</shortName>
        <shortName evidence="13">IMPD</shortName>
        <shortName evidence="13">IMPDH</shortName>
        <ecNumber evidence="13 20">1.1.1.205</ecNumber>
    </recommendedName>
</protein>
<dbReference type="GO" id="GO:0046872">
    <property type="term" value="F:metal ion binding"/>
    <property type="evidence" value="ECO:0007669"/>
    <property type="project" value="UniProtKB-UniRule"/>
</dbReference>
<gene>
    <name evidence="13" type="primary">guaB</name>
    <name evidence="22" type="ORF">SAMN04487926_101130</name>
</gene>
<evidence type="ECO:0000256" key="13">
    <source>
        <dbReference type="HAMAP-Rule" id="MF_01964"/>
    </source>
</evidence>
<keyword evidence="7 13" id="KW-0658">Purine biosynthesis</keyword>
<dbReference type="InterPro" id="IPR005990">
    <property type="entry name" value="IMP_DH"/>
</dbReference>
<feature type="binding site" evidence="13 15">
    <location>
        <begin position="359"/>
        <end position="360"/>
    </location>
    <ligand>
        <name>IMP</name>
        <dbReference type="ChEBI" id="CHEBI:58053"/>
    </ligand>
</feature>
<dbReference type="CDD" id="cd04601">
    <property type="entry name" value="CBS_pair_IMPDH"/>
    <property type="match status" value="1"/>
</dbReference>
<dbReference type="PIRSF" id="PIRSF000130">
    <property type="entry name" value="IMPDH"/>
    <property type="match status" value="1"/>
</dbReference>
<dbReference type="InterPro" id="IPR000644">
    <property type="entry name" value="CBS_dom"/>
</dbReference>
<feature type="active site" description="Proton acceptor" evidence="13 14">
    <location>
        <position position="399"/>
    </location>
</feature>
<keyword evidence="4 13" id="KW-0479">Metal-binding</keyword>
<evidence type="ECO:0000256" key="18">
    <source>
        <dbReference type="PROSITE-ProRule" id="PRU00703"/>
    </source>
</evidence>
<evidence type="ECO:0000256" key="2">
    <source>
        <dbReference type="ARBA" id="ARBA00005502"/>
    </source>
</evidence>
<dbReference type="InterPro" id="IPR015875">
    <property type="entry name" value="IMP_DH/GMP_Rdtase_CS"/>
</dbReference>
<evidence type="ECO:0000256" key="17">
    <source>
        <dbReference type="PIRSR" id="PIRSR000130-4"/>
    </source>
</evidence>
<dbReference type="NCBIfam" id="TIGR01302">
    <property type="entry name" value="IMP_dehydrog"/>
    <property type="match status" value="1"/>
</dbReference>
<keyword evidence="8 13" id="KW-0630">Potassium</keyword>
<dbReference type="UniPathway" id="UPA00601">
    <property type="reaction ID" value="UER00295"/>
</dbReference>
<feature type="binding site" description="in other chain" evidence="13 17">
    <location>
        <position position="303"/>
    </location>
    <ligand>
        <name>K(+)</name>
        <dbReference type="ChEBI" id="CHEBI:29103"/>
        <note>ligand shared between two tetrameric partners</note>
    </ligand>
</feature>
<evidence type="ECO:0000256" key="11">
    <source>
        <dbReference type="ARBA" id="ARBA00023122"/>
    </source>
</evidence>
<feature type="binding site" evidence="13">
    <location>
        <position position="468"/>
    </location>
    <ligand>
        <name>K(+)</name>
        <dbReference type="ChEBI" id="CHEBI:29103"/>
        <note>ligand shared between two tetrameric partners</note>
    </ligand>
</feature>
<evidence type="ECO:0000256" key="1">
    <source>
        <dbReference type="ARBA" id="ARBA00001958"/>
    </source>
</evidence>
<dbReference type="PROSITE" id="PS00487">
    <property type="entry name" value="IMP_DH_GMP_RED"/>
    <property type="match status" value="1"/>
</dbReference>
<feature type="binding site" description="in other chain" evidence="13 17">
    <location>
        <position position="298"/>
    </location>
    <ligand>
        <name>K(+)</name>
        <dbReference type="ChEBI" id="CHEBI:29103"/>
        <note>ligand shared between two tetrameric partners</note>
    </ligand>
</feature>
<feature type="active site" description="Thioimidate intermediate" evidence="13 14">
    <location>
        <position position="303"/>
    </location>
</feature>
<dbReference type="PANTHER" id="PTHR11911:SF111">
    <property type="entry name" value="INOSINE-5'-MONOPHOSPHATE DEHYDROGENASE"/>
    <property type="match status" value="1"/>
</dbReference>
<dbReference type="PROSITE" id="PS51371">
    <property type="entry name" value="CBS"/>
    <property type="match status" value="2"/>
</dbReference>
<dbReference type="InterPro" id="IPR013785">
    <property type="entry name" value="Aldolase_TIM"/>
</dbReference>
<dbReference type="FunFam" id="3.20.20.70:FF:000003">
    <property type="entry name" value="GMP reductase"/>
    <property type="match status" value="1"/>
</dbReference>
<comment type="caution">
    <text evidence="22">The sequence shown here is derived from an EMBL/GenBank/DDBJ whole genome shotgun (WGS) entry which is preliminary data.</text>
</comment>
<comment type="pathway">
    <text evidence="13 20">Purine metabolism; XMP biosynthesis via de novo pathway; XMP from IMP: step 1/1.</text>
</comment>
<keyword evidence="6 13" id="KW-0332">GMP biosynthesis</keyword>
<dbReference type="GO" id="GO:0006177">
    <property type="term" value="P:GMP biosynthetic process"/>
    <property type="evidence" value="ECO:0007669"/>
    <property type="project" value="UniProtKB-UniRule"/>
</dbReference>
<keyword evidence="10 13" id="KW-0520">NAD</keyword>
<feature type="binding site" evidence="13 16">
    <location>
        <begin position="296"/>
        <end position="298"/>
    </location>
    <ligand>
        <name>NAD(+)</name>
        <dbReference type="ChEBI" id="CHEBI:57540"/>
    </ligand>
</feature>
<keyword evidence="5" id="KW-0677">Repeat</keyword>
<evidence type="ECO:0000256" key="20">
    <source>
        <dbReference type="RuleBase" id="RU003928"/>
    </source>
</evidence>
<dbReference type="PANTHER" id="PTHR11911">
    <property type="entry name" value="INOSINE-5-MONOPHOSPHATE DEHYDROGENASE RELATED"/>
    <property type="match status" value="1"/>
</dbReference>
<dbReference type="Pfam" id="PF00571">
    <property type="entry name" value="CBS"/>
    <property type="match status" value="2"/>
</dbReference>
<accession>A0A7Z7FE05</accession>
<comment type="cofactor">
    <cofactor evidence="1 13">
        <name>K(+)</name>
        <dbReference type="ChEBI" id="CHEBI:29103"/>
    </cofactor>
</comment>
<keyword evidence="9 13" id="KW-0560">Oxidoreductase</keyword>
<sequence length="486" mass="51888">MRLIQKALTFDDVLLVPAFSDVLPRDTSLKTRLTRNISLNMPLVSAAMDTVTEARLAIAMAQMGGVGIIHKNLTPAEQAREVAKVKRFESGVVRDPITVPPQMKVSDVIALSRQHGISGFPVVEGAQLIGIVTNRDLRFETRLDEPVRTIMTPRERLVTVKEGTPLAEAKALMHGHRLERVLVVNDAFELRGLMTVKDITKQTEHPDACKDEHGKLRAGAAVGVGEDNEERVSLLVQAGVDVIVVDTAHGHSRGVLERVQWVKKNFPHVEVIGGNIATADAAKALVEYGADGVKVGIGPGSICTTRIVAGVGVPQISAIANVSAALKGTGVPVIADGGVRFSGDVSKALAAGANAVMMGSMFAGTEESPGDVFLYQGRQYKSYRGMGSVGAMKDGAADRYFQDNSANIDKLVPEGIEGRVAYKGSVGAILFQLIGGVRASMGYCGCRTIDELHDKASFVEITSAGMRESHVHDVQITKEAPNYHVD</sequence>
<dbReference type="InterPro" id="IPR046342">
    <property type="entry name" value="CBS_dom_sf"/>
</dbReference>
<evidence type="ECO:0000256" key="10">
    <source>
        <dbReference type="ARBA" id="ARBA00023027"/>
    </source>
</evidence>
<comment type="activity regulation">
    <text evidence="13">Mycophenolic acid (MPA) is a non-competitive inhibitor that prevents formation of the closed enzyme conformation by binding to the same site as the amobile flap. In contrast, mizoribine monophosphate (MZP) is a competitive inhibitor that induces the closed conformation. MPA is a potent inhibitor of mammalian IMPDHs but a poor inhibitor of the bacterial enzymes. MZP is a more potent inhibitor of bacterial IMPDH.</text>
</comment>
<dbReference type="SUPFAM" id="SSF54631">
    <property type="entry name" value="CBS-domain pair"/>
    <property type="match status" value="1"/>
</dbReference>
<reference evidence="22" key="1">
    <citation type="submission" date="2016-10" db="EMBL/GenBank/DDBJ databases">
        <authorList>
            <person name="Varghese N."/>
            <person name="Submissions S."/>
        </authorList>
    </citation>
    <scope>NUCLEOTIDE SEQUENCE [LARGE SCALE GENOMIC DNA]</scope>
    <source>
        <strain evidence="22">YR281</strain>
    </source>
</reference>
<dbReference type="CDD" id="cd00381">
    <property type="entry name" value="IMPDH"/>
    <property type="match status" value="1"/>
</dbReference>
<dbReference type="AlphaFoldDB" id="A0A7Z7FE05"/>
<keyword evidence="11 18" id="KW-0129">CBS domain</keyword>
<dbReference type="SUPFAM" id="SSF51412">
    <property type="entry name" value="Inosine monophosphate dehydrogenase (IMPDH)"/>
    <property type="match status" value="1"/>
</dbReference>
<feature type="binding site" evidence="16">
    <location>
        <begin position="246"/>
        <end position="248"/>
    </location>
    <ligand>
        <name>NAD(+)</name>
        <dbReference type="ChEBI" id="CHEBI:57540"/>
    </ligand>
</feature>
<evidence type="ECO:0000256" key="19">
    <source>
        <dbReference type="RuleBase" id="RU003927"/>
    </source>
</evidence>
<keyword evidence="23" id="KW-1185">Reference proteome</keyword>
<feature type="binding site" evidence="13">
    <location>
        <position position="469"/>
    </location>
    <ligand>
        <name>K(+)</name>
        <dbReference type="ChEBI" id="CHEBI:29103"/>
        <note>ligand shared between two tetrameric partners</note>
    </ligand>
</feature>
<organism evidence="22 23">
    <name type="scientific">Paraburkholderia steynii</name>
    <dbReference type="NCBI Taxonomy" id="1245441"/>
    <lineage>
        <taxon>Bacteria</taxon>
        <taxon>Pseudomonadati</taxon>
        <taxon>Pseudomonadota</taxon>
        <taxon>Betaproteobacteria</taxon>
        <taxon>Burkholderiales</taxon>
        <taxon>Burkholderiaceae</taxon>
        <taxon>Paraburkholderia</taxon>
    </lineage>
</organism>
<feature type="binding site" evidence="13 15">
    <location>
        <begin position="336"/>
        <end position="338"/>
    </location>
    <ligand>
        <name>IMP</name>
        <dbReference type="ChEBI" id="CHEBI:58053"/>
    </ligand>
</feature>
<feature type="binding site" evidence="13 15">
    <location>
        <position position="414"/>
    </location>
    <ligand>
        <name>IMP</name>
        <dbReference type="ChEBI" id="CHEBI:58053"/>
    </ligand>
</feature>
<evidence type="ECO:0000256" key="14">
    <source>
        <dbReference type="PIRSR" id="PIRSR000130-1"/>
    </source>
</evidence>
<dbReference type="Gene3D" id="3.20.20.70">
    <property type="entry name" value="Aldolase class I"/>
    <property type="match status" value="1"/>
</dbReference>
<dbReference type="SMART" id="SM01240">
    <property type="entry name" value="IMPDH"/>
    <property type="match status" value="1"/>
</dbReference>
<evidence type="ECO:0000256" key="15">
    <source>
        <dbReference type="PIRSR" id="PIRSR000130-2"/>
    </source>
</evidence>
<dbReference type="RefSeq" id="WP_091774060.1">
    <property type="nucleotide sequence ID" value="NZ_FNDI01000001.1"/>
</dbReference>
<evidence type="ECO:0000313" key="22">
    <source>
        <dbReference type="EMBL" id="SDG90516.1"/>
    </source>
</evidence>
<feature type="binding site" description="in other chain" evidence="13 17">
    <location>
        <position position="300"/>
    </location>
    <ligand>
        <name>K(+)</name>
        <dbReference type="ChEBI" id="CHEBI:29103"/>
        <note>ligand shared between two tetrameric partners</note>
    </ligand>
</feature>
<proteinExistence type="inferred from homology"/>
<evidence type="ECO:0000256" key="9">
    <source>
        <dbReference type="ARBA" id="ARBA00023002"/>
    </source>
</evidence>
<feature type="domain" description="CBS" evidence="21">
    <location>
        <begin position="92"/>
        <end position="150"/>
    </location>
</feature>
<evidence type="ECO:0000313" key="23">
    <source>
        <dbReference type="Proteomes" id="UP000198900"/>
    </source>
</evidence>
<comment type="function">
    <text evidence="13">Catalyzes the conversion of inosine 5'-phosphate (IMP) to xanthosine 5'-phosphate (XMP), the first committed and rate-limiting step in the de novo synthesis of guanine nucleotides, and therefore plays an important role in the regulation of cell growth.</text>
</comment>
<dbReference type="Proteomes" id="UP000198900">
    <property type="component" value="Unassembled WGS sequence"/>
</dbReference>
<comment type="caution">
    <text evidence="13">Lacks conserved residue(s) required for the propagation of feature annotation.</text>
</comment>
<feature type="binding site" evidence="13">
    <location>
        <position position="246"/>
    </location>
    <ligand>
        <name>NAD(+)</name>
        <dbReference type="ChEBI" id="CHEBI:57540"/>
    </ligand>
</feature>
<evidence type="ECO:0000256" key="6">
    <source>
        <dbReference type="ARBA" id="ARBA00022749"/>
    </source>
</evidence>
<evidence type="ECO:0000256" key="5">
    <source>
        <dbReference type="ARBA" id="ARBA00022737"/>
    </source>
</evidence>
<feature type="binding site" evidence="13 15">
    <location>
        <begin position="383"/>
        <end position="387"/>
    </location>
    <ligand>
        <name>IMP</name>
        <dbReference type="ChEBI" id="CHEBI:58053"/>
    </ligand>
</feature>